<proteinExistence type="predicted"/>
<dbReference type="AlphaFoldDB" id="A0A6G1IGF4"/>
<dbReference type="EMBL" id="MU005626">
    <property type="protein sequence ID" value="KAF2677063.1"/>
    <property type="molecule type" value="Genomic_DNA"/>
</dbReference>
<evidence type="ECO:0000313" key="3">
    <source>
        <dbReference type="Proteomes" id="UP000799291"/>
    </source>
</evidence>
<evidence type="ECO:0000256" key="1">
    <source>
        <dbReference type="SAM" id="SignalP"/>
    </source>
</evidence>
<name>A0A6G1IGF4_9PLEO</name>
<keyword evidence="3" id="KW-1185">Reference proteome</keyword>
<feature type="chain" id="PRO_5026188074" evidence="1">
    <location>
        <begin position="19"/>
        <end position="119"/>
    </location>
</feature>
<gene>
    <name evidence="2" type="ORF">K458DRAFT_466826</name>
</gene>
<dbReference type="OrthoDB" id="10282278at2759"/>
<reference evidence="2" key="1">
    <citation type="journal article" date="2020" name="Stud. Mycol.">
        <title>101 Dothideomycetes genomes: a test case for predicting lifestyles and emergence of pathogens.</title>
        <authorList>
            <person name="Haridas S."/>
            <person name="Albert R."/>
            <person name="Binder M."/>
            <person name="Bloem J."/>
            <person name="Labutti K."/>
            <person name="Salamov A."/>
            <person name="Andreopoulos B."/>
            <person name="Baker S."/>
            <person name="Barry K."/>
            <person name="Bills G."/>
            <person name="Bluhm B."/>
            <person name="Cannon C."/>
            <person name="Castanera R."/>
            <person name="Culley D."/>
            <person name="Daum C."/>
            <person name="Ezra D."/>
            <person name="Gonzalez J."/>
            <person name="Henrissat B."/>
            <person name="Kuo A."/>
            <person name="Liang C."/>
            <person name="Lipzen A."/>
            <person name="Lutzoni F."/>
            <person name="Magnuson J."/>
            <person name="Mondo S."/>
            <person name="Nolan M."/>
            <person name="Ohm R."/>
            <person name="Pangilinan J."/>
            <person name="Park H.-J."/>
            <person name="Ramirez L."/>
            <person name="Alfaro M."/>
            <person name="Sun H."/>
            <person name="Tritt A."/>
            <person name="Yoshinaga Y."/>
            <person name="Zwiers L.-H."/>
            <person name="Turgeon B."/>
            <person name="Goodwin S."/>
            <person name="Spatafora J."/>
            <person name="Crous P."/>
            <person name="Grigoriev I."/>
        </authorList>
    </citation>
    <scope>NUCLEOTIDE SEQUENCE</scope>
    <source>
        <strain evidence="2">CBS 122367</strain>
    </source>
</reference>
<dbReference type="Proteomes" id="UP000799291">
    <property type="component" value="Unassembled WGS sequence"/>
</dbReference>
<accession>A0A6G1IGF4</accession>
<feature type="signal peptide" evidence="1">
    <location>
        <begin position="1"/>
        <end position="18"/>
    </location>
</feature>
<protein>
    <submittedName>
        <fullName evidence="2">Uncharacterized protein</fullName>
    </submittedName>
</protein>
<organism evidence="2 3">
    <name type="scientific">Lentithecium fluviatile CBS 122367</name>
    <dbReference type="NCBI Taxonomy" id="1168545"/>
    <lineage>
        <taxon>Eukaryota</taxon>
        <taxon>Fungi</taxon>
        <taxon>Dikarya</taxon>
        <taxon>Ascomycota</taxon>
        <taxon>Pezizomycotina</taxon>
        <taxon>Dothideomycetes</taxon>
        <taxon>Pleosporomycetidae</taxon>
        <taxon>Pleosporales</taxon>
        <taxon>Massarineae</taxon>
        <taxon>Lentitheciaceae</taxon>
        <taxon>Lentithecium</taxon>
    </lineage>
</organism>
<evidence type="ECO:0000313" key="2">
    <source>
        <dbReference type="EMBL" id="KAF2677063.1"/>
    </source>
</evidence>
<sequence>MYFPTIYSFAVLVTSVAALYDNSISSAPKSRRSIGFINKARAALAEAESKLVSRATNCGIWYDNFLGSGSAGQVTGGCDEFGCENTSCQPMRKPGENPNDASTYTLQLNLPYNKCGFYA</sequence>
<keyword evidence="1" id="KW-0732">Signal</keyword>